<keyword evidence="1" id="KW-0597">Phosphoprotein</keyword>
<dbReference type="SMART" id="SM00448">
    <property type="entry name" value="REC"/>
    <property type="match status" value="1"/>
</dbReference>
<dbReference type="Gene3D" id="3.40.50.2300">
    <property type="match status" value="1"/>
</dbReference>
<evidence type="ECO:0000259" key="3">
    <source>
        <dbReference type="PROSITE" id="PS50110"/>
    </source>
</evidence>
<reference evidence="5" key="1">
    <citation type="submission" date="2023-07" db="EMBL/GenBank/DDBJ databases">
        <title>Functional and genomic diversity of the sorghum phyllosphere microbiome.</title>
        <authorList>
            <person name="Shade A."/>
        </authorList>
    </citation>
    <scope>NUCLEOTIDE SEQUENCE [LARGE SCALE GENOMIC DNA]</scope>
    <source>
        <strain evidence="5">SORGH_AS_0422</strain>
    </source>
</reference>
<evidence type="ECO:0000313" key="4">
    <source>
        <dbReference type="EMBL" id="MDT3403413.1"/>
    </source>
</evidence>
<dbReference type="InterPro" id="IPR050595">
    <property type="entry name" value="Bact_response_regulator"/>
</dbReference>
<dbReference type="PANTHER" id="PTHR44591">
    <property type="entry name" value="STRESS RESPONSE REGULATOR PROTEIN 1"/>
    <property type="match status" value="1"/>
</dbReference>
<dbReference type="SUPFAM" id="SSF52172">
    <property type="entry name" value="CheY-like"/>
    <property type="match status" value="1"/>
</dbReference>
<dbReference type="PROSITE" id="PS50110">
    <property type="entry name" value="RESPONSE_REGULATORY"/>
    <property type="match status" value="1"/>
</dbReference>
<feature type="domain" description="Response regulatory" evidence="3">
    <location>
        <begin position="4"/>
        <end position="121"/>
    </location>
</feature>
<dbReference type="Pfam" id="PF00072">
    <property type="entry name" value="Response_reg"/>
    <property type="match status" value="1"/>
</dbReference>
<dbReference type="InterPro" id="IPR001789">
    <property type="entry name" value="Sig_transdc_resp-reg_receiver"/>
</dbReference>
<dbReference type="RefSeq" id="WP_311950384.1">
    <property type="nucleotide sequence ID" value="NZ_JAVLVU010000001.1"/>
</dbReference>
<evidence type="ECO:0000313" key="5">
    <source>
        <dbReference type="Proteomes" id="UP001258315"/>
    </source>
</evidence>
<organism evidence="4 5">
    <name type="scientific">Mucilaginibacter terrae</name>
    <dbReference type="NCBI Taxonomy" id="1955052"/>
    <lineage>
        <taxon>Bacteria</taxon>
        <taxon>Pseudomonadati</taxon>
        <taxon>Bacteroidota</taxon>
        <taxon>Sphingobacteriia</taxon>
        <taxon>Sphingobacteriales</taxon>
        <taxon>Sphingobacteriaceae</taxon>
        <taxon>Mucilaginibacter</taxon>
    </lineage>
</organism>
<evidence type="ECO:0000256" key="1">
    <source>
        <dbReference type="ARBA" id="ARBA00022553"/>
    </source>
</evidence>
<sequence length="124" mass="13813">MYKKILIVEDDLKTLSSIYTLLKQHGYEVQTLREAEYVFQEVTAFNPNLILLGALTPGANGAMICAALKSAPNTSKIPVISVLGNKKSLNRLFENADCSPDDFILKPINPQVLLNKIEYRFLAN</sequence>
<keyword evidence="5" id="KW-1185">Reference proteome</keyword>
<proteinExistence type="predicted"/>
<comment type="caution">
    <text evidence="2">Lacks conserved residue(s) required for the propagation of feature annotation.</text>
</comment>
<accession>A0ABU3GUF9</accession>
<protein>
    <submittedName>
        <fullName evidence="4">DNA-binding response OmpR family regulator</fullName>
    </submittedName>
</protein>
<dbReference type="InterPro" id="IPR011006">
    <property type="entry name" value="CheY-like_superfamily"/>
</dbReference>
<dbReference type="PANTHER" id="PTHR44591:SF3">
    <property type="entry name" value="RESPONSE REGULATORY DOMAIN-CONTAINING PROTEIN"/>
    <property type="match status" value="1"/>
</dbReference>
<dbReference type="GO" id="GO:0003677">
    <property type="term" value="F:DNA binding"/>
    <property type="evidence" value="ECO:0007669"/>
    <property type="project" value="UniProtKB-KW"/>
</dbReference>
<dbReference type="EMBL" id="JAVLVU010000001">
    <property type="protein sequence ID" value="MDT3403413.1"/>
    <property type="molecule type" value="Genomic_DNA"/>
</dbReference>
<evidence type="ECO:0000256" key="2">
    <source>
        <dbReference type="PROSITE-ProRule" id="PRU00169"/>
    </source>
</evidence>
<comment type="caution">
    <text evidence="4">The sequence shown here is derived from an EMBL/GenBank/DDBJ whole genome shotgun (WGS) entry which is preliminary data.</text>
</comment>
<name>A0ABU3GUF9_9SPHI</name>
<keyword evidence="4" id="KW-0238">DNA-binding</keyword>
<dbReference type="Proteomes" id="UP001258315">
    <property type="component" value="Unassembled WGS sequence"/>
</dbReference>
<gene>
    <name evidence="4" type="ORF">QE417_002485</name>
</gene>